<keyword evidence="5" id="KW-1185">Reference proteome</keyword>
<dbReference type="Gene3D" id="2.60.40.790">
    <property type="match status" value="1"/>
</dbReference>
<dbReference type="RefSeq" id="WP_085028327.1">
    <property type="nucleotide sequence ID" value="NZ_CP020772.1"/>
</dbReference>
<dbReference type="EMBL" id="CP020772">
    <property type="protein sequence ID" value="ARI76114.1"/>
    <property type="molecule type" value="Genomic_DNA"/>
</dbReference>
<comment type="similarity">
    <text evidence="1 2">Belongs to the small heat shock protein (HSP20) family.</text>
</comment>
<evidence type="ECO:0000259" key="3">
    <source>
        <dbReference type="PROSITE" id="PS01031"/>
    </source>
</evidence>
<feature type="domain" description="SHSP" evidence="3">
    <location>
        <begin position="30"/>
        <end position="142"/>
    </location>
</feature>
<evidence type="ECO:0000313" key="4">
    <source>
        <dbReference type="EMBL" id="ARI76114.1"/>
    </source>
</evidence>
<name>A0A1W5ZS43_9BACI</name>
<evidence type="ECO:0000313" key="5">
    <source>
        <dbReference type="Proteomes" id="UP000192527"/>
    </source>
</evidence>
<organism evidence="4 5">
    <name type="scientific">Halobacillus mangrovi</name>
    <dbReference type="NCBI Taxonomy" id="402384"/>
    <lineage>
        <taxon>Bacteria</taxon>
        <taxon>Bacillati</taxon>
        <taxon>Bacillota</taxon>
        <taxon>Bacilli</taxon>
        <taxon>Bacillales</taxon>
        <taxon>Bacillaceae</taxon>
        <taxon>Halobacillus</taxon>
    </lineage>
</organism>
<dbReference type="KEGG" id="hmn:HM131_04355"/>
<dbReference type="InterPro" id="IPR002068">
    <property type="entry name" value="A-crystallin/Hsp20_dom"/>
</dbReference>
<dbReference type="SUPFAM" id="SSF49764">
    <property type="entry name" value="HSP20-like chaperones"/>
    <property type="match status" value="1"/>
</dbReference>
<protein>
    <submittedName>
        <fullName evidence="4">Heat-shock protein Hsp20</fullName>
    </submittedName>
</protein>
<dbReference type="InterPro" id="IPR008978">
    <property type="entry name" value="HSP20-like_chaperone"/>
</dbReference>
<evidence type="ECO:0000256" key="1">
    <source>
        <dbReference type="PROSITE-ProRule" id="PRU00285"/>
    </source>
</evidence>
<gene>
    <name evidence="4" type="ORF">HM131_04355</name>
</gene>
<sequence>MKNKTNINWEAFSENVEKVLGEDFWNEMQHVIPKRGPAYDYFETEQEGVILIDLPGFTTSDTVHLSQQGTRLIVKGELKYPYPIPEKELIHSERLKGKFKRIITVPFHFTSENIQTSLQHGVLIIKITKMAEEEIVVRIHDQ</sequence>
<proteinExistence type="inferred from homology"/>
<reference evidence="4 5" key="1">
    <citation type="submission" date="2017-04" db="EMBL/GenBank/DDBJ databases">
        <title>The whole genome sequencing and assembly of Halobacillus mangrovi strain.</title>
        <authorList>
            <person name="Lee S.-J."/>
            <person name="Park M.-K."/>
            <person name="Kim J.-Y."/>
            <person name="Lee Y.-J."/>
            <person name="Yi H."/>
            <person name="Bahn Y.-S."/>
            <person name="Kim J.F."/>
            <person name="Lee D.-W."/>
        </authorList>
    </citation>
    <scope>NUCLEOTIDE SEQUENCE [LARGE SCALE GENOMIC DNA]</scope>
    <source>
        <strain evidence="4 5">KTB 131</strain>
    </source>
</reference>
<dbReference type="AlphaFoldDB" id="A0A1W5ZS43"/>
<dbReference type="PROSITE" id="PS01031">
    <property type="entry name" value="SHSP"/>
    <property type="match status" value="1"/>
</dbReference>
<dbReference type="Pfam" id="PF00011">
    <property type="entry name" value="HSP20"/>
    <property type="match status" value="1"/>
</dbReference>
<dbReference type="CDD" id="cd06464">
    <property type="entry name" value="ACD_sHsps-like"/>
    <property type="match status" value="1"/>
</dbReference>
<evidence type="ECO:0000256" key="2">
    <source>
        <dbReference type="RuleBase" id="RU003616"/>
    </source>
</evidence>
<dbReference type="STRING" id="402384.HM131_04355"/>
<dbReference type="Proteomes" id="UP000192527">
    <property type="component" value="Chromosome"/>
</dbReference>
<accession>A0A1W5ZS43</accession>